<evidence type="ECO:0000313" key="6">
    <source>
        <dbReference type="EMBL" id="AGS73426.1"/>
    </source>
</evidence>
<dbReference type="EMBL" id="CP006259">
    <property type="protein sequence ID" value="AGS73426.1"/>
    <property type="molecule type" value="Genomic_DNA"/>
</dbReference>
<dbReference type="InterPro" id="IPR038261">
    <property type="entry name" value="GPP34-like_sf"/>
</dbReference>
<reference evidence="5 7" key="2">
    <citation type="journal article" date="2013" name="J. Biotechnol.">
        <title>Complete genome sequence of the kirromycin producer Streptomyces collinus Tu 365 consisting of a linear chromosome and two linear plasmids.</title>
        <authorList>
            <person name="Ruckert C."/>
            <person name="Szczepanowski R."/>
            <person name="Albersmeier A."/>
            <person name="Goesmann A."/>
            <person name="Iftime D."/>
            <person name="Musiol E.M."/>
            <person name="Blin K."/>
            <person name="Wohlleben W."/>
            <person name="Puhler A."/>
            <person name="Kalinowski J."/>
            <person name="Weber T."/>
        </authorList>
    </citation>
    <scope>NUCLEOTIDE SEQUENCE [LARGE SCALE GENOMIC DNA]</scope>
    <source>
        <strain evidence="7">DSM 40733 / Tue 365</strain>
        <strain evidence="5">Tu 365</strain>
    </source>
</reference>
<proteinExistence type="predicted"/>
<dbReference type="eggNOG" id="ENOG5032X58">
    <property type="taxonomic scope" value="Bacteria"/>
</dbReference>
<dbReference type="Proteomes" id="UP000015423">
    <property type="component" value="Chromosome"/>
</dbReference>
<evidence type="ECO:0008006" key="8">
    <source>
        <dbReference type="Google" id="ProtNLM"/>
    </source>
</evidence>
<protein>
    <recommendedName>
        <fullName evidence="8">GPP34 domain-containing protein</fullName>
    </recommendedName>
</protein>
<evidence type="ECO:0000313" key="7">
    <source>
        <dbReference type="Proteomes" id="UP000015423"/>
    </source>
</evidence>
<evidence type="ECO:0000256" key="2">
    <source>
        <dbReference type="ARBA" id="ARBA00023034"/>
    </source>
</evidence>
<dbReference type="GO" id="GO:0005737">
    <property type="term" value="C:cytoplasm"/>
    <property type="evidence" value="ECO:0007669"/>
    <property type="project" value="UniProtKB-ARBA"/>
</dbReference>
<evidence type="ECO:0000256" key="4">
    <source>
        <dbReference type="ARBA" id="ARBA00023136"/>
    </source>
</evidence>
<reference evidence="5" key="3">
    <citation type="submission" date="2015-08" db="EMBL/GenBank/DDBJ databases">
        <authorList>
            <person name="Weber T."/>
            <person name="Iftime D."/>
        </authorList>
    </citation>
    <scope>NUCLEOTIDE SEQUENCE</scope>
    <source>
        <strain evidence="5">Tu 365</strain>
    </source>
</reference>
<keyword evidence="3" id="KW-0446">Lipid-binding</keyword>
<keyword evidence="4" id="KW-0472">Membrane</keyword>
<dbReference type="Pfam" id="PF05719">
    <property type="entry name" value="GPP34"/>
    <property type="match status" value="1"/>
</dbReference>
<evidence type="ECO:0000256" key="3">
    <source>
        <dbReference type="ARBA" id="ARBA00023121"/>
    </source>
</evidence>
<dbReference type="KEGG" id="sci:B446_02185"/>
<dbReference type="PATRIC" id="fig|1214242.5.peg.448"/>
<name>S5UW43_STRC3</name>
<dbReference type="STRING" id="1214242.B446_02185"/>
<organism evidence="5 7">
    <name type="scientific">Streptomyces collinus (strain DSM 40733 / Tue 365)</name>
    <dbReference type="NCBI Taxonomy" id="1214242"/>
    <lineage>
        <taxon>Bacteria</taxon>
        <taxon>Bacillati</taxon>
        <taxon>Actinomycetota</taxon>
        <taxon>Actinomycetes</taxon>
        <taxon>Kitasatosporales</taxon>
        <taxon>Streptomycetaceae</taxon>
        <taxon>Streptomyces</taxon>
    </lineage>
</organism>
<dbReference type="GO" id="GO:0012505">
    <property type="term" value="C:endomembrane system"/>
    <property type="evidence" value="ECO:0007669"/>
    <property type="project" value="UniProtKB-ARBA"/>
</dbReference>
<dbReference type="HOGENOM" id="CLU_080168_0_1_11"/>
<reference evidence="7" key="1">
    <citation type="submission" date="2012-10" db="EMBL/GenBank/DDBJ databases">
        <title>The complete genome sequence of Streptomyces collinus Tu 365.</title>
        <authorList>
            <person name="Ruckert C."/>
            <person name="Szczepanowski R."/>
            <person name="Goesmann A."/>
            <person name="Pross E.K."/>
            <person name="Musiol E.M."/>
            <person name="Blin K."/>
            <person name="Wohlleben W."/>
            <person name="Puhler A."/>
            <person name="Weber T."/>
            <person name="Kalinowski J."/>
        </authorList>
    </citation>
    <scope>NUCLEOTIDE SEQUENCE [LARGE SCALE GENOMIC DNA]</scope>
    <source>
        <strain evidence="7">DSM 40733 / Tue 365</strain>
    </source>
</reference>
<dbReference type="AlphaFoldDB" id="S5UW43"/>
<gene>
    <name evidence="5" type="ORF">B446_02185</name>
    <name evidence="6" type="ORF">B446_33110</name>
</gene>
<dbReference type="EMBL" id="CP006259">
    <property type="protein sequence ID" value="AGS67269.1"/>
    <property type="molecule type" value="Genomic_DNA"/>
</dbReference>
<keyword evidence="7" id="KW-1185">Reference proteome</keyword>
<comment type="subcellular location">
    <subcellularLocation>
        <location evidence="1">Golgi apparatus membrane</location>
        <topology evidence="1">Peripheral membrane protein</topology>
        <orientation evidence="1">Cytoplasmic side</orientation>
    </subcellularLocation>
</comment>
<dbReference type="Gene3D" id="1.10.3630.10">
    <property type="entry name" value="yeast vps74-n-term truncation variant domain like"/>
    <property type="match status" value="1"/>
</dbReference>
<dbReference type="KEGG" id="sci:B446_33110"/>
<sequence>MTDNLSLPCLMYLLAHDAAAEAPYDRARTALLVRAAALTDLALRGRLREDGGTVTASGTPPTGDVVLDGVLREAGDGHGFKFLVRRHRKRTLAQVEDQLAAAGLLRVKEPRTPFGARRPAVTDPAEPAALHARLATALHDATPVRELPATDAALLALASAGGIRSVVSRREDKTYRARIDACTKSLACLAPGLEHAVRDLPTTMIAAQGGMGGS</sequence>
<accession>S5UW43</accession>
<dbReference type="GO" id="GO:0070273">
    <property type="term" value="F:phosphatidylinositol-4-phosphate binding"/>
    <property type="evidence" value="ECO:0007669"/>
    <property type="project" value="InterPro"/>
</dbReference>
<dbReference type="InterPro" id="IPR008628">
    <property type="entry name" value="GPP34-like"/>
</dbReference>
<evidence type="ECO:0000256" key="1">
    <source>
        <dbReference type="ARBA" id="ARBA00004255"/>
    </source>
</evidence>
<evidence type="ECO:0000313" key="5">
    <source>
        <dbReference type="EMBL" id="AGS67269.1"/>
    </source>
</evidence>
<keyword evidence="2" id="KW-0333">Golgi apparatus</keyword>